<organism evidence="1 2">
    <name type="scientific">Streptomyces brevispora</name>
    <dbReference type="NCBI Taxonomy" id="887462"/>
    <lineage>
        <taxon>Bacteria</taxon>
        <taxon>Bacillati</taxon>
        <taxon>Actinomycetota</taxon>
        <taxon>Actinomycetes</taxon>
        <taxon>Kitasatosporales</taxon>
        <taxon>Streptomycetaceae</taxon>
        <taxon>Streptomyces</taxon>
    </lineage>
</organism>
<dbReference type="GO" id="GO:0020037">
    <property type="term" value="F:heme binding"/>
    <property type="evidence" value="ECO:0007669"/>
    <property type="project" value="InterPro"/>
</dbReference>
<dbReference type="Gene3D" id="1.10.630.10">
    <property type="entry name" value="Cytochrome P450"/>
    <property type="match status" value="1"/>
</dbReference>
<gene>
    <name evidence="1" type="ORF">FHX80_1347</name>
</gene>
<dbReference type="GO" id="GO:0004497">
    <property type="term" value="F:monooxygenase activity"/>
    <property type="evidence" value="ECO:0007669"/>
    <property type="project" value="InterPro"/>
</dbReference>
<dbReference type="EMBL" id="VIWW01000003">
    <property type="protein sequence ID" value="TWF90632.1"/>
    <property type="molecule type" value="Genomic_DNA"/>
</dbReference>
<proteinExistence type="predicted"/>
<dbReference type="SUPFAM" id="SSF48264">
    <property type="entry name" value="Cytochrome P450"/>
    <property type="match status" value="1"/>
</dbReference>
<comment type="caution">
    <text evidence="1">The sequence shown here is derived from an EMBL/GenBank/DDBJ whole genome shotgun (WGS) entry which is preliminary data.</text>
</comment>
<sequence>MRTRLLGKRAIALHGPAAGRFFYEAHHIHRHSALPEPVIDTLFARRAVHTLDGKRHRSHKSLFMHLLTGPDRVASLAAHVAREWERAVATERTPGAWSSSTRSRSC</sequence>
<evidence type="ECO:0008006" key="3">
    <source>
        <dbReference type="Google" id="ProtNLM"/>
    </source>
</evidence>
<evidence type="ECO:0000313" key="2">
    <source>
        <dbReference type="Proteomes" id="UP000318186"/>
    </source>
</evidence>
<name>A0A561TU37_9ACTN</name>
<reference evidence="1 2" key="1">
    <citation type="submission" date="2019-06" db="EMBL/GenBank/DDBJ databases">
        <title>Sequencing the genomes of 1000 actinobacteria strains.</title>
        <authorList>
            <person name="Klenk H.-P."/>
        </authorList>
    </citation>
    <scope>NUCLEOTIDE SEQUENCE [LARGE SCALE GENOMIC DNA]</scope>
    <source>
        <strain evidence="1 2">DSM 42059</strain>
    </source>
</reference>
<dbReference type="GO" id="GO:0016705">
    <property type="term" value="F:oxidoreductase activity, acting on paired donors, with incorporation or reduction of molecular oxygen"/>
    <property type="evidence" value="ECO:0007669"/>
    <property type="project" value="InterPro"/>
</dbReference>
<accession>A0A561TU37</accession>
<dbReference type="AlphaFoldDB" id="A0A561TU37"/>
<dbReference type="GO" id="GO:0005506">
    <property type="term" value="F:iron ion binding"/>
    <property type="evidence" value="ECO:0007669"/>
    <property type="project" value="InterPro"/>
</dbReference>
<dbReference type="RefSeq" id="WP_244318758.1">
    <property type="nucleotide sequence ID" value="NZ_VIWW01000003.1"/>
</dbReference>
<dbReference type="Proteomes" id="UP000318186">
    <property type="component" value="Unassembled WGS sequence"/>
</dbReference>
<evidence type="ECO:0000313" key="1">
    <source>
        <dbReference type="EMBL" id="TWF90632.1"/>
    </source>
</evidence>
<dbReference type="InterPro" id="IPR036396">
    <property type="entry name" value="Cyt_P450_sf"/>
</dbReference>
<protein>
    <recommendedName>
        <fullName evidence="3">Cytochrome P450</fullName>
    </recommendedName>
</protein>